<feature type="compositionally biased region" description="Basic residues" evidence="1">
    <location>
        <begin position="74"/>
        <end position="87"/>
    </location>
</feature>
<feature type="compositionally biased region" description="Basic and acidic residues" evidence="1">
    <location>
        <begin position="88"/>
        <end position="108"/>
    </location>
</feature>
<proteinExistence type="predicted"/>
<feature type="compositionally biased region" description="Low complexity" evidence="1">
    <location>
        <begin position="248"/>
        <end position="264"/>
    </location>
</feature>
<evidence type="ECO:0000313" key="2">
    <source>
        <dbReference type="EMBL" id="CAK9003018.1"/>
    </source>
</evidence>
<dbReference type="Proteomes" id="UP001642464">
    <property type="component" value="Unassembled WGS sequence"/>
</dbReference>
<gene>
    <name evidence="2" type="ORF">SCF082_LOCUS7570</name>
</gene>
<feature type="compositionally biased region" description="Acidic residues" evidence="1">
    <location>
        <begin position="47"/>
        <end position="66"/>
    </location>
</feature>
<organism evidence="2 3">
    <name type="scientific">Durusdinium trenchii</name>
    <dbReference type="NCBI Taxonomy" id="1381693"/>
    <lineage>
        <taxon>Eukaryota</taxon>
        <taxon>Sar</taxon>
        <taxon>Alveolata</taxon>
        <taxon>Dinophyceae</taxon>
        <taxon>Suessiales</taxon>
        <taxon>Symbiodiniaceae</taxon>
        <taxon>Durusdinium</taxon>
    </lineage>
</organism>
<keyword evidence="3" id="KW-1185">Reference proteome</keyword>
<sequence>MEEVQLKELFTAEQEAQQVKRPKGRRNSKAKAETKPRRSRVKPNEAPDADDDDEDPDPGDEEDPGAEEPPAERPKKRRTSLKGRAGRRTSDAKAGRQSKELKEVKEPWSRGSVRRQSDPQVSETQANESHGHWQLPNPAHHRVAPTPTERGPSSASCASSETGSPLIAAAPEPKEDALPKVPATPKPSAVGSPVKPPNSARGRAAPRPSAPSASAANPPKNVPKSAPSRKAKAQQVQPATPATPPAPEKATAATTASASRAPESVPSFARQEAPSGAWTDQGEHRPLELEAGISEAKAPHDRHIPQARPVIGSREDSANNQNKGPEASKDDASARYLLGNQARHWRALASTGFWLSESCQL</sequence>
<feature type="region of interest" description="Disordered" evidence="1">
    <location>
        <begin position="1"/>
        <end position="334"/>
    </location>
</feature>
<reference evidence="2 3" key="1">
    <citation type="submission" date="2024-02" db="EMBL/GenBank/DDBJ databases">
        <authorList>
            <person name="Chen Y."/>
            <person name="Shah S."/>
            <person name="Dougan E. K."/>
            <person name="Thang M."/>
            <person name="Chan C."/>
        </authorList>
    </citation>
    <scope>NUCLEOTIDE SEQUENCE [LARGE SCALE GENOMIC DNA]</scope>
</reference>
<dbReference type="EMBL" id="CAXAMM010004258">
    <property type="protein sequence ID" value="CAK9003018.1"/>
    <property type="molecule type" value="Genomic_DNA"/>
</dbReference>
<evidence type="ECO:0000256" key="1">
    <source>
        <dbReference type="SAM" id="MobiDB-lite"/>
    </source>
</evidence>
<accession>A0ABP0IK91</accession>
<feature type="compositionally biased region" description="Polar residues" evidence="1">
    <location>
        <begin position="118"/>
        <end position="128"/>
    </location>
</feature>
<feature type="compositionally biased region" description="Low complexity" evidence="1">
    <location>
        <begin position="197"/>
        <end position="219"/>
    </location>
</feature>
<evidence type="ECO:0000313" key="3">
    <source>
        <dbReference type="Proteomes" id="UP001642464"/>
    </source>
</evidence>
<comment type="caution">
    <text evidence="2">The sequence shown here is derived from an EMBL/GenBank/DDBJ whole genome shotgun (WGS) entry which is preliminary data.</text>
</comment>
<name>A0ABP0IK91_9DINO</name>
<feature type="compositionally biased region" description="Basic residues" evidence="1">
    <location>
        <begin position="20"/>
        <end position="29"/>
    </location>
</feature>
<protein>
    <submittedName>
        <fullName evidence="2">Uncharacterized protein</fullName>
    </submittedName>
</protein>